<proteinExistence type="predicted"/>
<dbReference type="AlphaFoldDB" id="A0A7W7ALX0"/>
<evidence type="ECO:0000313" key="2">
    <source>
        <dbReference type="Proteomes" id="UP000574769"/>
    </source>
</evidence>
<sequence>MLWFVLQVVSGPVLPVVRRHRSDAPCAATPAASDEVVVCGRDDDRYRLKSLPPRPQEPLVPKAAMALPGGGRVAAEVEQGSVGGVASNRLMLRLSKPF</sequence>
<name>A0A7W7ALX0_9SPHN</name>
<reference evidence="1 2" key="1">
    <citation type="submission" date="2020-08" db="EMBL/GenBank/DDBJ databases">
        <title>Genomic Encyclopedia of Type Strains, Phase IV (KMG-IV): sequencing the most valuable type-strain genomes for metagenomic binning, comparative biology and taxonomic classification.</title>
        <authorList>
            <person name="Goeker M."/>
        </authorList>
    </citation>
    <scope>NUCLEOTIDE SEQUENCE [LARGE SCALE GENOMIC DNA]</scope>
    <source>
        <strain evidence="1 2">DSM 15867</strain>
    </source>
</reference>
<dbReference type="EMBL" id="JACHNY010000005">
    <property type="protein sequence ID" value="MBB4618417.1"/>
    <property type="molecule type" value="Genomic_DNA"/>
</dbReference>
<keyword evidence="2" id="KW-1185">Reference proteome</keyword>
<dbReference type="RefSeq" id="WP_184115286.1">
    <property type="nucleotide sequence ID" value="NZ_JACHNY010000005.1"/>
</dbReference>
<accession>A0A7W7ALX0</accession>
<dbReference type="Proteomes" id="UP000574769">
    <property type="component" value="Unassembled WGS sequence"/>
</dbReference>
<organism evidence="1 2">
    <name type="scientific">Sphingomonas abaci</name>
    <dbReference type="NCBI Taxonomy" id="237611"/>
    <lineage>
        <taxon>Bacteria</taxon>
        <taxon>Pseudomonadati</taxon>
        <taxon>Pseudomonadota</taxon>
        <taxon>Alphaproteobacteria</taxon>
        <taxon>Sphingomonadales</taxon>
        <taxon>Sphingomonadaceae</taxon>
        <taxon>Sphingomonas</taxon>
    </lineage>
</organism>
<protein>
    <submittedName>
        <fullName evidence="1">Uncharacterized protein</fullName>
    </submittedName>
</protein>
<comment type="caution">
    <text evidence="1">The sequence shown here is derived from an EMBL/GenBank/DDBJ whole genome shotgun (WGS) entry which is preliminary data.</text>
</comment>
<gene>
    <name evidence="1" type="ORF">GGQ96_002560</name>
</gene>
<evidence type="ECO:0000313" key="1">
    <source>
        <dbReference type="EMBL" id="MBB4618417.1"/>
    </source>
</evidence>